<dbReference type="Proteomes" id="UP000256257">
    <property type="component" value="Unassembled WGS sequence"/>
</dbReference>
<dbReference type="OrthoDB" id="1263461at2"/>
<gene>
    <name evidence="1" type="ORF">DRF67_17825</name>
</gene>
<protein>
    <recommendedName>
        <fullName evidence="3">Killing trait</fullName>
    </recommendedName>
</protein>
<organism evidence="1 2">
    <name type="scientific">Chryseobacterium pennipullorum</name>
    <dbReference type="NCBI Taxonomy" id="2258963"/>
    <lineage>
        <taxon>Bacteria</taxon>
        <taxon>Pseudomonadati</taxon>
        <taxon>Bacteroidota</taxon>
        <taxon>Flavobacteriia</taxon>
        <taxon>Flavobacteriales</taxon>
        <taxon>Weeksellaceae</taxon>
        <taxon>Chryseobacterium group</taxon>
        <taxon>Chryseobacterium</taxon>
    </lineage>
</organism>
<comment type="caution">
    <text evidence="1">The sequence shown here is derived from an EMBL/GenBank/DDBJ whole genome shotgun (WGS) entry which is preliminary data.</text>
</comment>
<sequence>METNQNETTSTGVVAMSSTVPSAISMQVNAHSVGIMYEQTILNQQKDFQISTGNAVVGLKKLAEKKLRYKETVALRKSRFDIL</sequence>
<evidence type="ECO:0000313" key="1">
    <source>
        <dbReference type="EMBL" id="REC44188.1"/>
    </source>
</evidence>
<keyword evidence="2" id="KW-1185">Reference proteome</keyword>
<dbReference type="RefSeq" id="WP_115929656.1">
    <property type="nucleotide sequence ID" value="NZ_QNVV01000020.1"/>
</dbReference>
<reference evidence="1 2" key="1">
    <citation type="submission" date="2018-06" db="EMBL/GenBank/DDBJ databases">
        <title>Novel Chryseobacterium species.</title>
        <authorList>
            <person name="Newman J."/>
            <person name="Hugo C."/>
            <person name="Oosthuizen L."/>
            <person name="Charimba G."/>
        </authorList>
    </citation>
    <scope>NUCLEOTIDE SEQUENCE [LARGE SCALE GENOMIC DNA]</scope>
    <source>
        <strain evidence="1 2">7_F195</strain>
    </source>
</reference>
<name>A0A3D9AS77_9FLAO</name>
<evidence type="ECO:0008006" key="3">
    <source>
        <dbReference type="Google" id="ProtNLM"/>
    </source>
</evidence>
<dbReference type="EMBL" id="QNVV01000020">
    <property type="protein sequence ID" value="REC44188.1"/>
    <property type="molecule type" value="Genomic_DNA"/>
</dbReference>
<accession>A0A3D9AS77</accession>
<evidence type="ECO:0000313" key="2">
    <source>
        <dbReference type="Proteomes" id="UP000256257"/>
    </source>
</evidence>
<proteinExistence type="predicted"/>
<dbReference type="AlphaFoldDB" id="A0A3D9AS77"/>